<comment type="caution">
    <text evidence="2">The sequence shown here is derived from an EMBL/GenBank/DDBJ whole genome shotgun (WGS) entry which is preliminary data.</text>
</comment>
<dbReference type="AlphaFoldDB" id="A0A6A1TNN4"/>
<gene>
    <name evidence="2" type="ORF">F4V91_02275</name>
</gene>
<accession>A0A6A1TNN4</accession>
<dbReference type="Proteomes" id="UP000386575">
    <property type="component" value="Unassembled WGS sequence"/>
</dbReference>
<name>A0A6A1TNN4_NEOGA</name>
<evidence type="ECO:0000313" key="3">
    <source>
        <dbReference type="Proteomes" id="UP000386575"/>
    </source>
</evidence>
<keyword evidence="1" id="KW-0479">Metal-binding</keyword>
<organism evidence="2 3">
    <name type="scientific">Neorhizobium galegae</name>
    <name type="common">Rhizobium galegae</name>
    <dbReference type="NCBI Taxonomy" id="399"/>
    <lineage>
        <taxon>Bacteria</taxon>
        <taxon>Pseudomonadati</taxon>
        <taxon>Pseudomonadota</taxon>
        <taxon>Alphaproteobacteria</taxon>
        <taxon>Hyphomicrobiales</taxon>
        <taxon>Rhizobiaceae</taxon>
        <taxon>Rhizobium/Agrobacterium group</taxon>
        <taxon>Neorhizobium</taxon>
    </lineage>
</organism>
<dbReference type="GO" id="GO:0046872">
    <property type="term" value="F:metal ion binding"/>
    <property type="evidence" value="ECO:0007669"/>
    <property type="project" value="UniProtKB-KW"/>
</dbReference>
<feature type="binding site" evidence="1">
    <location>
        <position position="160"/>
    </location>
    <ligand>
        <name>Zn(2+)</name>
        <dbReference type="ChEBI" id="CHEBI:29105"/>
    </ligand>
</feature>
<keyword evidence="1" id="KW-0862">Zinc</keyword>
<evidence type="ECO:0000313" key="2">
    <source>
        <dbReference type="EMBL" id="KAB1085364.1"/>
    </source>
</evidence>
<dbReference type="PANTHER" id="PTHR30037">
    <property type="entry name" value="DNA-3-METHYLADENINE GLYCOSYLASE 1"/>
    <property type="match status" value="1"/>
</dbReference>
<sequence>MVKYHDEEWGTPVRDGRELWETLVIDGFQAGLSWRTILYKRDAFRAAFKGFKPEVVARFTERDVERLMADKGIVRSHAKVRAAIGNAQAYLDMMARGEDFSTFVWTLAGGRQIEGGKNVHVTQTPESERISKELKKRGFKFVGPVTVHAWMQAVGMINDHEPHCYRHEEVRELANDP</sequence>
<dbReference type="InterPro" id="IPR052891">
    <property type="entry name" value="DNA-3mA_glycosylase"/>
</dbReference>
<proteinExistence type="predicted"/>
<dbReference type="Gene3D" id="1.10.340.30">
    <property type="entry name" value="Hypothetical protein, domain 2"/>
    <property type="match status" value="1"/>
</dbReference>
<dbReference type="InterPro" id="IPR005019">
    <property type="entry name" value="Adenine_glyco"/>
</dbReference>
<dbReference type="EMBL" id="VZUL01000002">
    <property type="protein sequence ID" value="KAB1085364.1"/>
    <property type="molecule type" value="Genomic_DNA"/>
</dbReference>
<reference evidence="2 3" key="1">
    <citation type="submission" date="2019-09" db="EMBL/GenBank/DDBJ databases">
        <title>Genome sequencing of Ng87 strain.</title>
        <authorList>
            <person name="Karasev E.S."/>
            <person name="Andronov E."/>
        </authorList>
    </citation>
    <scope>NUCLEOTIDE SEQUENCE [LARGE SCALE GENOMIC DNA]</scope>
    <source>
        <strain evidence="2 3">Ng87</strain>
    </source>
</reference>
<dbReference type="PANTHER" id="PTHR30037:SF4">
    <property type="entry name" value="DNA-3-METHYLADENINE GLYCOSYLASE I"/>
    <property type="match status" value="1"/>
</dbReference>
<evidence type="ECO:0000256" key="1">
    <source>
        <dbReference type="PIRSR" id="PIRSR605019-1"/>
    </source>
</evidence>
<dbReference type="GO" id="GO:0008725">
    <property type="term" value="F:DNA-3-methyladenine glycosylase activity"/>
    <property type="evidence" value="ECO:0007669"/>
    <property type="project" value="InterPro"/>
</dbReference>
<dbReference type="SUPFAM" id="SSF48150">
    <property type="entry name" value="DNA-glycosylase"/>
    <property type="match status" value="1"/>
</dbReference>
<dbReference type="Pfam" id="PF03352">
    <property type="entry name" value="Adenine_glyco"/>
    <property type="match status" value="1"/>
</dbReference>
<dbReference type="GO" id="GO:0006284">
    <property type="term" value="P:base-excision repair"/>
    <property type="evidence" value="ECO:0007669"/>
    <property type="project" value="InterPro"/>
</dbReference>
<protein>
    <submittedName>
        <fullName evidence="2">DNA-3-methyladenine glycosylase I</fullName>
    </submittedName>
</protein>
<feature type="binding site" evidence="1">
    <location>
        <position position="5"/>
    </location>
    <ligand>
        <name>Zn(2+)</name>
        <dbReference type="ChEBI" id="CHEBI:29105"/>
    </ligand>
</feature>
<dbReference type="InterPro" id="IPR011257">
    <property type="entry name" value="DNA_glycosylase"/>
</dbReference>
<feature type="binding site" evidence="1">
    <location>
        <position position="164"/>
    </location>
    <ligand>
        <name>Zn(2+)</name>
        <dbReference type="ChEBI" id="CHEBI:29105"/>
    </ligand>
</feature>